<dbReference type="KEGG" id="dpp:DICPUDRAFT_74313"/>
<gene>
    <name evidence="3" type="ORF">DICPUDRAFT_74313</name>
</gene>
<keyword evidence="4" id="KW-1185">Reference proteome</keyword>
<accession>F0Z7D3</accession>
<feature type="compositionally biased region" description="Polar residues" evidence="1">
    <location>
        <begin position="344"/>
        <end position="356"/>
    </location>
</feature>
<dbReference type="InParanoid" id="F0Z7D3"/>
<dbReference type="EMBL" id="GL870946">
    <property type="protein sequence ID" value="EGC40158.1"/>
    <property type="molecule type" value="Genomic_DNA"/>
</dbReference>
<feature type="transmembrane region" description="Helical" evidence="2">
    <location>
        <begin position="108"/>
        <end position="127"/>
    </location>
</feature>
<name>F0Z7D3_DICPU</name>
<dbReference type="AlphaFoldDB" id="F0Z7D3"/>
<keyword evidence="2" id="KW-0472">Membrane</keyword>
<feature type="transmembrane region" description="Helical" evidence="2">
    <location>
        <begin position="78"/>
        <end position="102"/>
    </location>
</feature>
<dbReference type="VEuPathDB" id="AmoebaDB:DICPUDRAFT_74313"/>
<feature type="transmembrane region" description="Helical" evidence="2">
    <location>
        <begin position="250"/>
        <end position="269"/>
    </location>
</feature>
<evidence type="ECO:0000313" key="3">
    <source>
        <dbReference type="EMBL" id="EGC40158.1"/>
    </source>
</evidence>
<feature type="transmembrane region" description="Helical" evidence="2">
    <location>
        <begin position="214"/>
        <end position="238"/>
    </location>
</feature>
<sequence length="356" mass="41502">MDKNTSSNQFRVMSSCEESKKCFCDPSVHYDFCNYQFCSSFSAIYSLFYFLIGLLYVKSFYNRFKNPNKNFKSLSIPTLNIIGSFLLVAKQILQFFVIPSTIIHSGLYMAAISCIISSYMLTAVFFLRDDVLSKKIFGRIKKYKYYIEALLLVWYILQVFLFVFGVTWKATNIIILIYILILLLLFFIVGIVIYKKKSQNCNVQGLDPHLFIKFDVFFLFCFLFILFGIFSLLIGIFGTSFNNKEETSKVFFVLYRLVILLYYSLPLVFNDGHGVILLKVFKCFATNIEPIEPIDYNNLRRYSIDYSNIEYYQQQIQQQNNSNNKNTATESNDSYSADEKFSNDRNSTSSSYQVEA</sequence>
<dbReference type="Proteomes" id="UP000001064">
    <property type="component" value="Unassembled WGS sequence"/>
</dbReference>
<evidence type="ECO:0000256" key="2">
    <source>
        <dbReference type="SAM" id="Phobius"/>
    </source>
</evidence>
<proteinExistence type="predicted"/>
<feature type="transmembrane region" description="Helical" evidence="2">
    <location>
        <begin position="147"/>
        <end position="167"/>
    </location>
</feature>
<evidence type="ECO:0000256" key="1">
    <source>
        <dbReference type="SAM" id="MobiDB-lite"/>
    </source>
</evidence>
<feature type="transmembrane region" description="Helical" evidence="2">
    <location>
        <begin position="173"/>
        <end position="194"/>
    </location>
</feature>
<dbReference type="GeneID" id="10509253"/>
<organism evidence="3 4">
    <name type="scientific">Dictyostelium purpureum</name>
    <name type="common">Slime mold</name>
    <dbReference type="NCBI Taxonomy" id="5786"/>
    <lineage>
        <taxon>Eukaryota</taxon>
        <taxon>Amoebozoa</taxon>
        <taxon>Evosea</taxon>
        <taxon>Eumycetozoa</taxon>
        <taxon>Dictyostelia</taxon>
        <taxon>Dictyosteliales</taxon>
        <taxon>Dictyosteliaceae</taxon>
        <taxon>Dictyostelium</taxon>
    </lineage>
</organism>
<evidence type="ECO:0000313" key="4">
    <source>
        <dbReference type="Proteomes" id="UP000001064"/>
    </source>
</evidence>
<keyword evidence="2" id="KW-0812">Transmembrane</keyword>
<feature type="transmembrane region" description="Helical" evidence="2">
    <location>
        <begin position="34"/>
        <end position="57"/>
    </location>
</feature>
<dbReference type="RefSeq" id="XP_003283348.1">
    <property type="nucleotide sequence ID" value="XM_003283300.1"/>
</dbReference>
<protein>
    <submittedName>
        <fullName evidence="3">Uncharacterized protein</fullName>
    </submittedName>
</protein>
<feature type="region of interest" description="Disordered" evidence="1">
    <location>
        <begin position="320"/>
        <end position="356"/>
    </location>
</feature>
<keyword evidence="2" id="KW-1133">Transmembrane helix</keyword>
<reference evidence="4" key="1">
    <citation type="journal article" date="2011" name="Genome Biol.">
        <title>Comparative genomics of the social amoebae Dictyostelium discoideum and Dictyostelium purpureum.</title>
        <authorList>
            <consortium name="US DOE Joint Genome Institute (JGI-PGF)"/>
            <person name="Sucgang R."/>
            <person name="Kuo A."/>
            <person name="Tian X."/>
            <person name="Salerno W."/>
            <person name="Parikh A."/>
            <person name="Feasley C.L."/>
            <person name="Dalin E."/>
            <person name="Tu H."/>
            <person name="Huang E."/>
            <person name="Barry K."/>
            <person name="Lindquist E."/>
            <person name="Shapiro H."/>
            <person name="Bruce D."/>
            <person name="Schmutz J."/>
            <person name="Salamov A."/>
            <person name="Fey P."/>
            <person name="Gaudet P."/>
            <person name="Anjard C."/>
            <person name="Babu M.M."/>
            <person name="Basu S."/>
            <person name="Bushmanova Y."/>
            <person name="van der Wel H."/>
            <person name="Katoh-Kurasawa M."/>
            <person name="Dinh C."/>
            <person name="Coutinho P.M."/>
            <person name="Saito T."/>
            <person name="Elias M."/>
            <person name="Schaap P."/>
            <person name="Kay R.R."/>
            <person name="Henrissat B."/>
            <person name="Eichinger L."/>
            <person name="Rivero F."/>
            <person name="Putnam N.H."/>
            <person name="West C.M."/>
            <person name="Loomis W.F."/>
            <person name="Chisholm R.L."/>
            <person name="Shaulsky G."/>
            <person name="Strassmann J.E."/>
            <person name="Queller D.C."/>
            <person name="Kuspa A."/>
            <person name="Grigoriev I.V."/>
        </authorList>
    </citation>
    <scope>NUCLEOTIDE SEQUENCE [LARGE SCALE GENOMIC DNA]</scope>
    <source>
        <strain evidence="4">QSDP1</strain>
    </source>
</reference>